<dbReference type="InterPro" id="IPR010982">
    <property type="entry name" value="Lambda_DNA-bd_dom_sf"/>
</dbReference>
<feature type="compositionally biased region" description="Polar residues" evidence="1">
    <location>
        <begin position="21"/>
        <end position="33"/>
    </location>
</feature>
<feature type="region of interest" description="Disordered" evidence="1">
    <location>
        <begin position="21"/>
        <end position="50"/>
    </location>
</feature>
<dbReference type="EMBL" id="RKST01000016">
    <property type="protein sequence ID" value="RUM96727.1"/>
    <property type="molecule type" value="Genomic_DNA"/>
</dbReference>
<dbReference type="GO" id="GO:0003677">
    <property type="term" value="F:DNA binding"/>
    <property type="evidence" value="ECO:0007669"/>
    <property type="project" value="InterPro"/>
</dbReference>
<reference evidence="3 4" key="1">
    <citation type="submission" date="2018-11" db="EMBL/GenBank/DDBJ databases">
        <title>Pseudaminobacter arsenicus sp. nov., an arsenic-resistant bacterium isolated from arsenic-rich aquifers.</title>
        <authorList>
            <person name="Mu Y."/>
        </authorList>
    </citation>
    <scope>NUCLEOTIDE SEQUENCE [LARGE SCALE GENOMIC DNA]</scope>
    <source>
        <strain evidence="3 4">CB3</strain>
    </source>
</reference>
<accession>A0A432V3F3</accession>
<dbReference type="Gene3D" id="1.10.260.40">
    <property type="entry name" value="lambda repressor-like DNA-binding domains"/>
    <property type="match status" value="1"/>
</dbReference>
<dbReference type="Proteomes" id="UP000281647">
    <property type="component" value="Unassembled WGS sequence"/>
</dbReference>
<dbReference type="CDD" id="cd00093">
    <property type="entry name" value="HTH_XRE"/>
    <property type="match status" value="1"/>
</dbReference>
<comment type="caution">
    <text evidence="3">The sequence shown here is derived from an EMBL/GenBank/DDBJ whole genome shotgun (WGS) entry which is preliminary data.</text>
</comment>
<dbReference type="InterPro" id="IPR001387">
    <property type="entry name" value="Cro/C1-type_HTH"/>
</dbReference>
<evidence type="ECO:0000313" key="4">
    <source>
        <dbReference type="Proteomes" id="UP000281647"/>
    </source>
</evidence>
<dbReference type="OrthoDB" id="2986852at2"/>
<protein>
    <submittedName>
        <fullName evidence="3">XRE family transcriptional regulator</fullName>
    </submittedName>
</protein>
<keyword evidence="4" id="KW-1185">Reference proteome</keyword>
<evidence type="ECO:0000313" key="3">
    <source>
        <dbReference type="EMBL" id="RUM96727.1"/>
    </source>
</evidence>
<dbReference type="Pfam" id="PF01381">
    <property type="entry name" value="HTH_3"/>
    <property type="match status" value="1"/>
</dbReference>
<feature type="domain" description="HTH cro/C1-type" evidence="2">
    <location>
        <begin position="63"/>
        <end position="115"/>
    </location>
</feature>
<dbReference type="AlphaFoldDB" id="A0A432V3F3"/>
<evidence type="ECO:0000256" key="1">
    <source>
        <dbReference type="SAM" id="MobiDB-lite"/>
    </source>
</evidence>
<proteinExistence type="predicted"/>
<name>A0A432V3F3_9HYPH</name>
<evidence type="ECO:0000259" key="2">
    <source>
        <dbReference type="PROSITE" id="PS50943"/>
    </source>
</evidence>
<gene>
    <name evidence="3" type="ORF">EET67_15925</name>
</gene>
<dbReference type="SUPFAM" id="SSF47413">
    <property type="entry name" value="lambda repressor-like DNA-binding domains"/>
    <property type="match status" value="1"/>
</dbReference>
<dbReference type="PROSITE" id="PS50943">
    <property type="entry name" value="HTH_CROC1"/>
    <property type="match status" value="1"/>
</dbReference>
<organism evidence="3 4">
    <name type="scientific">Borborobacter arsenicus</name>
    <dbReference type="NCBI Taxonomy" id="1851146"/>
    <lineage>
        <taxon>Bacteria</taxon>
        <taxon>Pseudomonadati</taxon>
        <taxon>Pseudomonadota</taxon>
        <taxon>Alphaproteobacteria</taxon>
        <taxon>Hyphomicrobiales</taxon>
        <taxon>Phyllobacteriaceae</taxon>
        <taxon>Borborobacter</taxon>
    </lineage>
</organism>
<sequence length="164" mass="18389">MSAIWSVKSILPPSTCWRSWQRSSTLPQPTSSSIRHRRSQTVPRESEDGRDPVDVIVGRRLCARRQSLGLSQRKLGALLGVSFQQIQKYERGTNRMAVTMLVRAAAALNAPMSFFIEGVGPQIDEPEQPFIHGNNIVIAQALARIEDRKVRAAFRTLIRALAQR</sequence>
<dbReference type="SMART" id="SM00530">
    <property type="entry name" value="HTH_XRE"/>
    <property type="match status" value="1"/>
</dbReference>